<gene>
    <name evidence="1" type="ORF">EIK76_09990</name>
</gene>
<proteinExistence type="predicted"/>
<dbReference type="EMBL" id="RRCF01000002">
    <property type="protein sequence ID" value="RRJ21204.1"/>
    <property type="molecule type" value="Genomic_DNA"/>
</dbReference>
<comment type="caution">
    <text evidence="1">The sequence shown here is derived from an EMBL/GenBank/DDBJ whole genome shotgun (WGS) entry which is preliminary data.</text>
</comment>
<dbReference type="Proteomes" id="UP000276260">
    <property type="component" value="Unassembled WGS sequence"/>
</dbReference>
<dbReference type="OrthoDB" id="7172943at2"/>
<dbReference type="AlphaFoldDB" id="A0A3P3QJ54"/>
<protein>
    <recommendedName>
        <fullName evidence="3">Lipoprotein</fullName>
    </recommendedName>
</protein>
<evidence type="ECO:0000313" key="1">
    <source>
        <dbReference type="EMBL" id="RRJ21204.1"/>
    </source>
</evidence>
<name>A0A3P3QJ54_9GAMM</name>
<accession>A0A3P3QJ54</accession>
<organism evidence="1 2">
    <name type="scientific">Rheinheimera mesophila</name>
    <dbReference type="NCBI Taxonomy" id="1547515"/>
    <lineage>
        <taxon>Bacteria</taxon>
        <taxon>Pseudomonadati</taxon>
        <taxon>Pseudomonadota</taxon>
        <taxon>Gammaproteobacteria</taxon>
        <taxon>Chromatiales</taxon>
        <taxon>Chromatiaceae</taxon>
        <taxon>Rheinheimera</taxon>
    </lineage>
</organism>
<evidence type="ECO:0000313" key="2">
    <source>
        <dbReference type="Proteomes" id="UP000276260"/>
    </source>
</evidence>
<keyword evidence="2" id="KW-1185">Reference proteome</keyword>
<dbReference type="RefSeq" id="WP_046519693.1">
    <property type="nucleotide sequence ID" value="NZ_LAVS01000016.1"/>
</dbReference>
<sequence>MKLLIAGILLSLAACSSVPEYRSASAAGYGYSDTELGPNYHRVQFKLRGKDKAKAMDYALQRAAELTLAEGYDWFDLVAKETLVDRKNHEVTARLSTLHHHQQMSCGLLSCSSYSQSESMSEPDIATDFTEVRIDIRLGKGVSPEGQTVFQASEVLKHIKQ</sequence>
<dbReference type="PROSITE" id="PS51257">
    <property type="entry name" value="PROKAR_LIPOPROTEIN"/>
    <property type="match status" value="1"/>
</dbReference>
<dbReference type="NCBIfam" id="NF047637">
    <property type="entry name" value="lipo_CC0125"/>
    <property type="match status" value="1"/>
</dbReference>
<reference evidence="1 2" key="1">
    <citation type="submission" date="2018-11" db="EMBL/GenBank/DDBJ databases">
        <title>Draft genome analysis of Rheinheimera mesophila isolated from an industrial waste site.</title>
        <authorList>
            <person name="Yu Q."/>
            <person name="Qi Y."/>
            <person name="Zhang H."/>
            <person name="Lu Y."/>
            <person name="Pu J."/>
        </authorList>
    </citation>
    <scope>NUCLEOTIDE SEQUENCE [LARGE SCALE GENOMIC DNA]</scope>
    <source>
        <strain evidence="1 2">IITR13</strain>
    </source>
</reference>
<evidence type="ECO:0008006" key="3">
    <source>
        <dbReference type="Google" id="ProtNLM"/>
    </source>
</evidence>